<feature type="region of interest" description="Disordered" evidence="2">
    <location>
        <begin position="1"/>
        <end position="30"/>
    </location>
</feature>
<dbReference type="Pfam" id="PF00300">
    <property type="entry name" value="His_Phos_1"/>
    <property type="match status" value="1"/>
</dbReference>
<gene>
    <name evidence="3" type="ORF">TGDOM2_258540</name>
</gene>
<organism evidence="3 4">
    <name type="scientific">Toxoplasma gondii GAB2-2007-GAL-DOM2</name>
    <dbReference type="NCBI Taxonomy" id="1130820"/>
    <lineage>
        <taxon>Eukaryota</taxon>
        <taxon>Sar</taxon>
        <taxon>Alveolata</taxon>
        <taxon>Apicomplexa</taxon>
        <taxon>Conoidasida</taxon>
        <taxon>Coccidia</taxon>
        <taxon>Eucoccidiorida</taxon>
        <taxon>Eimeriorina</taxon>
        <taxon>Sarcocystidae</taxon>
        <taxon>Toxoplasma</taxon>
    </lineage>
</organism>
<dbReference type="GO" id="GO:0043456">
    <property type="term" value="P:regulation of pentose-phosphate shunt"/>
    <property type="evidence" value="ECO:0007669"/>
    <property type="project" value="TreeGrafter"/>
</dbReference>
<dbReference type="PANTHER" id="PTHR46517">
    <property type="entry name" value="FRUCTOSE-2,6-BISPHOSPHATASE TIGAR"/>
    <property type="match status" value="1"/>
</dbReference>
<evidence type="ECO:0000313" key="4">
    <source>
        <dbReference type="Proteomes" id="UP000028837"/>
    </source>
</evidence>
<feature type="region of interest" description="Disordered" evidence="2">
    <location>
        <begin position="1980"/>
        <end position="2019"/>
    </location>
</feature>
<feature type="region of interest" description="Disordered" evidence="2">
    <location>
        <begin position="394"/>
        <end position="423"/>
    </location>
</feature>
<feature type="region of interest" description="Disordered" evidence="2">
    <location>
        <begin position="455"/>
        <end position="475"/>
    </location>
</feature>
<dbReference type="GO" id="GO:0004331">
    <property type="term" value="F:fructose-2,6-bisphosphate 2-phosphatase activity"/>
    <property type="evidence" value="ECO:0007669"/>
    <property type="project" value="TreeGrafter"/>
</dbReference>
<evidence type="ECO:0000256" key="2">
    <source>
        <dbReference type="SAM" id="MobiDB-lite"/>
    </source>
</evidence>
<feature type="region of interest" description="Disordered" evidence="2">
    <location>
        <begin position="179"/>
        <end position="201"/>
    </location>
</feature>
<dbReference type="Gene3D" id="3.40.50.1240">
    <property type="entry name" value="Phosphoglycerate mutase-like"/>
    <property type="match status" value="1"/>
</dbReference>
<dbReference type="Proteomes" id="UP000028837">
    <property type="component" value="Unassembled WGS sequence"/>
</dbReference>
<dbReference type="PANTHER" id="PTHR46517:SF1">
    <property type="entry name" value="FRUCTOSE-2,6-BISPHOSPHATASE TIGAR"/>
    <property type="match status" value="1"/>
</dbReference>
<feature type="region of interest" description="Disordered" evidence="2">
    <location>
        <begin position="2369"/>
        <end position="2404"/>
    </location>
</feature>
<dbReference type="InterPro" id="IPR029033">
    <property type="entry name" value="His_PPase_superfam"/>
</dbReference>
<feature type="compositionally biased region" description="Basic and acidic residues" evidence="2">
    <location>
        <begin position="1221"/>
        <end position="1251"/>
    </location>
</feature>
<feature type="compositionally biased region" description="Polar residues" evidence="2">
    <location>
        <begin position="2226"/>
        <end position="2239"/>
    </location>
</feature>
<dbReference type="SUPFAM" id="SSF53254">
    <property type="entry name" value="Phosphoglycerate mutase-like"/>
    <property type="match status" value="1"/>
</dbReference>
<name>A0A086JNT9_TOXGO</name>
<dbReference type="InterPro" id="IPR051695">
    <property type="entry name" value="Phosphoglycerate_Mutase"/>
</dbReference>
<feature type="compositionally biased region" description="Polar residues" evidence="2">
    <location>
        <begin position="1"/>
        <end position="19"/>
    </location>
</feature>
<dbReference type="OrthoDB" id="354304at2759"/>
<keyword evidence="1" id="KW-0378">Hydrolase</keyword>
<feature type="region of interest" description="Disordered" evidence="2">
    <location>
        <begin position="107"/>
        <end position="146"/>
    </location>
</feature>
<comment type="caution">
    <text evidence="3">The sequence shown here is derived from an EMBL/GenBank/DDBJ whole genome shotgun (WGS) entry which is preliminary data.</text>
</comment>
<feature type="compositionally biased region" description="Gly residues" evidence="2">
    <location>
        <begin position="1995"/>
        <end position="2006"/>
    </location>
</feature>
<reference evidence="3 4" key="1">
    <citation type="submission" date="2014-02" db="EMBL/GenBank/DDBJ databases">
        <authorList>
            <person name="Sibley D."/>
            <person name="Venepally P."/>
            <person name="Karamycheva S."/>
            <person name="Hadjithomas M."/>
            <person name="Khan A."/>
            <person name="Brunk B."/>
            <person name="Roos D."/>
            <person name="Caler E."/>
            <person name="Lorenzi H."/>
        </authorList>
    </citation>
    <scope>NUCLEOTIDE SEQUENCE [LARGE SCALE GENOMIC DNA]</scope>
    <source>
        <strain evidence="3 4">GAB2-2007-GAL-DOM2</strain>
    </source>
</reference>
<dbReference type="EMBL" id="AHZU02001301">
    <property type="protein sequence ID" value="KFG33807.1"/>
    <property type="molecule type" value="Genomic_DNA"/>
</dbReference>
<feature type="region of interest" description="Disordered" evidence="2">
    <location>
        <begin position="1408"/>
        <end position="1434"/>
    </location>
</feature>
<evidence type="ECO:0000313" key="3">
    <source>
        <dbReference type="EMBL" id="KFG33807.1"/>
    </source>
</evidence>
<dbReference type="InterPro" id="IPR013078">
    <property type="entry name" value="His_Pase_superF_clade-1"/>
</dbReference>
<accession>A0A086JNT9</accession>
<feature type="compositionally biased region" description="Basic and acidic residues" evidence="2">
    <location>
        <begin position="1312"/>
        <end position="1329"/>
    </location>
</feature>
<proteinExistence type="predicted"/>
<sequence length="2618" mass="285384">MATEDCPSNTLQHETSVTERSPPLSHDALNGRPHFVEHNCSNIERRLEWFSRTLPTSASIECRDLWKQAAKAEQSFPVDATVAPLNVIKPQRRTNVQGAGIRTCSESSITGAASAQTTSELPSRAQKNLRRRNRLKPSADGSNFDTQRYSCVPMQVEYTHHPRVPLRTPATAVANSRDHEAGPVNAESHARMRGHPRTGSMQMNSVLQTQRRGENIDRSVVFRTTSNTPLCPSLCSDAAQEHQRCWRTGGSTPIHWVPWPSPDCQLCQNEGAGATEMWKSILRRNQGSDRLPGHPNGHIDSNGGSSEAGFRLSAVEAFEPRTRKPLLSVAQSSHPQCDTAKHAAPGPLAPGRLHCFVQGPVSQRYQSDSIHGRRQQQRVDTMMSHANIEHPYQASERMSMSGTGKRPYPEPGSAYLHSSTKSKDSNQGLSLCKYPGSSGLQHHLHVVQLLESETRRTTEAAHASAGEGLAGKKKAEQKQHRTFILRSVLRRARALKPKATHLKVFLVNCGATTTVSRVQGGAVTGWSDPARRVAEMSERIAAPCTYSSELTTRGLPDDYESEDPLTFEDLGSSRNDMLRQWKDANLSLGECHRRRVSDLSFPAAFSVSPNHPCVVGEADGQRSGNEFSWVDHGSLENPNTLSFSSCPTEDQEGLVEVLSKEGQKQAIAAAKLLRPMRFTMIYCSDDAACQEMKNVILTVNRESPYVDDKRLGNRRKGDLAHLSNAEFMRRATKAGFTKETFRPPGGESLEDVRERVVRFFLEALVGEFLLSLNLRDFIAKAAMDQRRAITRTNCFTLTDVGSYCELLKVPPSVQTSILTSSKLLDVNGKRQRRRRRRRKRAHLTASLDAEEGNEDTCLCPRKISKGVADSSGLLMNSHDASAVCAERVTGNNVCLDERGYDGVVGQDEQEEFEFASVASCASVLYQSGLATDDEYASGGSAINTKINELPHEVEANDNGQGKTHPDEPDAEGNTTLRSEAFSSKIVEEILEDGQTATRCWTPLREAQEKSEETRNLGLIHLSATTAVQPLEITTEETGKYETTADVGKCSWMLAAPERRRGADEACYEALKSEAVAEPSLNGFRHSRVICHASGAEPDSSSSAKATKECVSLSLSTNSANTVSNMQCIERSVVLPCVREEDCVSSSQGFSSLKSGHVLVASTLSDQQRIMFTRFLFFEEGQKILGSRCMLPEMGACQGNAGSSGMQFDNPAGDASPGERPQAGEHDVSVFTDLREVPERTLEKPVQDEIGSRRAAQMDSSPPVAGEFFDPECPIEPDGTSVNRESIEVSGKIPKTNTHLQREQVTSSSSEGFSRELENRSGDNDNGRLPVDDVKHKVIEAHATADEQSDYRKIVDRSKSGEKLMVGSFPQIVYDGEVTEDSGSRPGCCLEEFLHDVLVEYDSDVPPVRQRKEQTRPSGAAGDGGRCERMEQQGGLSLRDSHSLSQCSRRLQAESDCVAVSFPPSGCALLPSSTTSVDDVNELTAERGSCHSPYQNCQTMPISSPRRGKKLSEVNSGSLLPTWIAGGVCEGKTSCVSSSPVNNETCVARPDPGANDFTNWLSAKERTDHIYPVTDYCRDGPASGQDAAEMCVKQFSETCQRRPFPASVKDRGDACGACQLPPELQTPFVLGDLVTSEPEAPSEPSMPHKCFDGYSIFSPALGRTRSTLLHVDGVDAMGGDASFYFRHASESCRDTRWTKPARGRIEQNHHSDCEEHYSSRIPLSRWRQPCGAKVVLPLIRNRFLLRPAHSAPSLRTCDKAIPWLQPPVASVKPREEPESQPKWHTTRLLRSRSLLDSKYSDRGTPRIPEVRASTSAVAECVCEREALTNHDRKERFKVHNPKQDEDAVSGTEPVVVQRRPPSTVRLSAYGAMPAAEGRKPRGAARRCRAALITNEARQHFDSMRQRQNSLNVTSESATREKNISCCSALKTQSGHNLRKDTARFVTDLVHSFAAALTECASAGFSPPSASLAHDCSSTGCGTNSNDSSSNIEESDGIGGTGSDGFSGTGSDSGWASTTYRGTAQTAKRSLSSLSRTERTCVGNTARHNDADVGFRTEQAKLCEGRHMGNACGGGAGACGRSTALEEPEDSMAVRGLNLRHWSGSWLGSLLARIGPSSRYNNTGAAESCGSSGTELVSLETEHEVRSPSEDADAHCKKAKEAVVKGMSGTGGARDNVWNDGHTRVSLRGYRVLLLMKRTVAQCVAASVASGLWLPSVSSLEAGFTKACPQTDQASTTGNSSVEDRDGDTTKSGCLAVLVITRECVIRELLQALCGRRFGNTIKAGSITVLDVYTRRTGNTELQRSLGRRRSEAWTWLTGRGSSVHQYLNDGRVQSIGAVGKGRGPHASTCCSLNRSLSDSYDASTASVQAEQRHVGGPEGFPCEWGNGEETSHTGTQAQEFDKSDGLKFDAKTTEGTVAESSSSLSRDEFSKCGHTESEAGTRVQACNGVPSSRRQVDCGESEARCSEDFMAVPRFSWECEHCSVNDDENVQKGGFKSDAPRRSQLHEDGIRHGKIGRSRTMSGTIGSQCSMKKTVGRRVYGSSLCGTCSAEHSLRGIEKSPRKVSEIDDEEVSVDLSDLKLLAAPYKSTRPFASEQRVEAVDALLSRVQCWVEVFNKKE</sequence>
<feature type="compositionally biased region" description="Polar residues" evidence="2">
    <location>
        <begin position="1294"/>
        <end position="1311"/>
    </location>
</feature>
<dbReference type="GO" id="GO:0005829">
    <property type="term" value="C:cytosol"/>
    <property type="evidence" value="ECO:0007669"/>
    <property type="project" value="TreeGrafter"/>
</dbReference>
<feature type="region of interest" description="Disordered" evidence="2">
    <location>
        <begin position="1201"/>
        <end position="1329"/>
    </location>
</feature>
<evidence type="ECO:0000256" key="1">
    <source>
        <dbReference type="ARBA" id="ARBA00022801"/>
    </source>
</evidence>
<dbReference type="VEuPathDB" id="ToxoDB:TGDOM2_258540"/>
<protein>
    <submittedName>
        <fullName evidence="3">Phosphoglycerate mutase family protein</fullName>
    </submittedName>
</protein>
<feature type="region of interest" description="Disordered" evidence="2">
    <location>
        <begin position="2226"/>
        <end position="2246"/>
    </location>
</feature>
<dbReference type="GO" id="GO:0045820">
    <property type="term" value="P:negative regulation of glycolytic process"/>
    <property type="evidence" value="ECO:0007669"/>
    <property type="project" value="TreeGrafter"/>
</dbReference>
<feature type="compositionally biased region" description="Polar residues" evidence="2">
    <location>
        <begin position="107"/>
        <end position="121"/>
    </location>
</feature>
<feature type="region of interest" description="Disordered" evidence="2">
    <location>
        <begin position="954"/>
        <end position="974"/>
    </location>
</feature>